<dbReference type="AlphaFoldDB" id="A0A9W7FGT5"/>
<feature type="region of interest" description="Disordered" evidence="1">
    <location>
        <begin position="40"/>
        <end position="77"/>
    </location>
</feature>
<dbReference type="EMBL" id="BRXZ01000447">
    <property type="protein sequence ID" value="GMI11835.1"/>
    <property type="molecule type" value="Genomic_DNA"/>
</dbReference>
<feature type="compositionally biased region" description="Basic and acidic residues" evidence="1">
    <location>
        <begin position="55"/>
        <end position="77"/>
    </location>
</feature>
<comment type="caution">
    <text evidence="2">The sequence shown here is derived from an EMBL/GenBank/DDBJ whole genome shotgun (WGS) entry which is preliminary data.</text>
</comment>
<sequence>MSRHQNEDPYTSVGEIVLAMNPYKWLPIYTEEIRTSINRRHIFDTNPPQTNAVPAKERDRRSEDRRREDRRREGPQK</sequence>
<keyword evidence="3" id="KW-1185">Reference proteome</keyword>
<dbReference type="OrthoDB" id="76317at2759"/>
<proteinExistence type="predicted"/>
<gene>
    <name evidence="2" type="ORF">TrRE_jg4266</name>
</gene>
<evidence type="ECO:0000313" key="3">
    <source>
        <dbReference type="Proteomes" id="UP001165082"/>
    </source>
</evidence>
<evidence type="ECO:0000313" key="2">
    <source>
        <dbReference type="EMBL" id="GMI11835.1"/>
    </source>
</evidence>
<evidence type="ECO:0000256" key="1">
    <source>
        <dbReference type="SAM" id="MobiDB-lite"/>
    </source>
</evidence>
<accession>A0A9W7FGT5</accession>
<dbReference type="InterPro" id="IPR027417">
    <property type="entry name" value="P-loop_NTPase"/>
</dbReference>
<dbReference type="Gene3D" id="3.40.850.10">
    <property type="entry name" value="Kinesin motor domain"/>
    <property type="match status" value="1"/>
</dbReference>
<reference evidence="2" key="1">
    <citation type="submission" date="2022-07" db="EMBL/GenBank/DDBJ databases">
        <title>Genome analysis of Parmales, a sister group of diatoms, reveals the evolutionary specialization of diatoms from phago-mixotrophs to photoautotrophs.</title>
        <authorList>
            <person name="Ban H."/>
            <person name="Sato S."/>
            <person name="Yoshikawa S."/>
            <person name="Kazumasa Y."/>
            <person name="Nakamura Y."/>
            <person name="Ichinomiya M."/>
            <person name="Saitoh K."/>
            <person name="Sato N."/>
            <person name="Blanc-Mathieu R."/>
            <person name="Endo H."/>
            <person name="Kuwata A."/>
            <person name="Ogata H."/>
        </authorList>
    </citation>
    <scope>NUCLEOTIDE SEQUENCE</scope>
</reference>
<organism evidence="2 3">
    <name type="scientific">Triparma retinervis</name>
    <dbReference type="NCBI Taxonomy" id="2557542"/>
    <lineage>
        <taxon>Eukaryota</taxon>
        <taxon>Sar</taxon>
        <taxon>Stramenopiles</taxon>
        <taxon>Ochrophyta</taxon>
        <taxon>Bolidophyceae</taxon>
        <taxon>Parmales</taxon>
        <taxon>Triparmaceae</taxon>
        <taxon>Triparma</taxon>
    </lineage>
</organism>
<dbReference type="SUPFAM" id="SSF52540">
    <property type="entry name" value="P-loop containing nucleoside triphosphate hydrolases"/>
    <property type="match status" value="1"/>
</dbReference>
<evidence type="ECO:0008006" key="4">
    <source>
        <dbReference type="Google" id="ProtNLM"/>
    </source>
</evidence>
<name>A0A9W7FGT5_9STRA</name>
<dbReference type="Proteomes" id="UP001165082">
    <property type="component" value="Unassembled WGS sequence"/>
</dbReference>
<protein>
    <recommendedName>
        <fullName evidence="4">Myosin motor domain-containing protein</fullName>
    </recommendedName>
</protein>
<dbReference type="InterPro" id="IPR036961">
    <property type="entry name" value="Kinesin_motor_dom_sf"/>
</dbReference>